<keyword evidence="1" id="KW-0472">Membrane</keyword>
<dbReference type="EMBL" id="ADCY02000043">
    <property type="protein sequence ID" value="EFG30621.1"/>
    <property type="molecule type" value="Genomic_DNA"/>
</dbReference>
<dbReference type="RefSeq" id="WP_002642325.1">
    <property type="nucleotide sequence ID" value="NZ_CP019448.1"/>
</dbReference>
<dbReference type="OrthoDB" id="9182179at2"/>
<organism evidence="2 3">
    <name type="scientific">Simonsiella muelleri ATCC 29453</name>
    <dbReference type="NCBI Taxonomy" id="641147"/>
    <lineage>
        <taxon>Bacteria</taxon>
        <taxon>Pseudomonadati</taxon>
        <taxon>Pseudomonadota</taxon>
        <taxon>Betaproteobacteria</taxon>
        <taxon>Neisseriales</taxon>
        <taxon>Neisseriaceae</taxon>
        <taxon>Simonsiella</taxon>
    </lineage>
</organism>
<name>V9H5R2_9NEIS</name>
<dbReference type="PROSITE" id="PS51257">
    <property type="entry name" value="PROKAR_LIPOPROTEIN"/>
    <property type="match status" value="1"/>
</dbReference>
<dbReference type="Proteomes" id="UP000017813">
    <property type="component" value="Unassembled WGS sequence"/>
</dbReference>
<keyword evidence="3" id="KW-1185">Reference proteome</keyword>
<protein>
    <submittedName>
        <fullName evidence="2">Uncharacterized protein</fullName>
    </submittedName>
</protein>
<reference evidence="2 3" key="1">
    <citation type="submission" date="2010-03" db="EMBL/GenBank/DDBJ databases">
        <authorList>
            <consortium name="The Broad Institute Genome Sequencing Platform"/>
            <person name="Ward D."/>
            <person name="Earl A."/>
            <person name="Feldgarden M."/>
            <person name="Gevers D."/>
            <person name="Young S."/>
            <person name="Zeng Q."/>
            <person name="Koehrsen M."/>
            <person name="Alvarado L."/>
            <person name="Berlin A.M."/>
            <person name="Borenstein D."/>
            <person name="Chapman S.B."/>
            <person name="Chen Z."/>
            <person name="Engels R."/>
            <person name="Freedman E."/>
            <person name="Gellesch M."/>
            <person name="Goldberg J."/>
            <person name="Griggs A."/>
            <person name="Gujja S."/>
            <person name="Heilman E.R."/>
            <person name="Heiman D.I."/>
            <person name="Hepburn T.A."/>
            <person name="Howarth C."/>
            <person name="Jen D."/>
            <person name="Larson L."/>
            <person name="Mehta T."/>
            <person name="Park D."/>
            <person name="Pearson M."/>
            <person name="Richards J."/>
            <person name="Roberts A."/>
            <person name="Saif S."/>
            <person name="Shea T.D."/>
            <person name="Shenoy N."/>
            <person name="Sisk P."/>
            <person name="Stolte C."/>
            <person name="Sykes S.N."/>
            <person name="Walk T."/>
            <person name="White J."/>
            <person name="Yandava C."/>
            <person name="Izard J."/>
            <person name="Baranova O.V."/>
            <person name="Blanton J.M."/>
            <person name="Tanner A.C."/>
            <person name="Dewhirst F."/>
            <person name="Haas B."/>
            <person name="Nusbaum C."/>
            <person name="Birren B."/>
        </authorList>
    </citation>
    <scope>NUCLEOTIDE SEQUENCE [LARGE SCALE GENOMIC DNA]</scope>
    <source>
        <strain evidence="2 3">ATCC 29453</strain>
    </source>
</reference>
<evidence type="ECO:0000313" key="3">
    <source>
        <dbReference type="Proteomes" id="UP000017813"/>
    </source>
</evidence>
<sequence>MNPENQKLLYAIAFFLGCLGALQFGEPDGTWQFIWFIVWIFIALPVLLLRLFEAASVWRQSHGIIGRLFGWIFGAFHFLFALTMLGIGVSIILWILYNLLIERQPEFKWHWFNLIPVLIMIGLGWQWLRSIFAKPLAELSDWFWIEFDDNTVFVRANPPHNESWAYKFAWADVCRVCFEDGGLSQSDCLYVWIVGQEESFMLPTDASGGSEFFIELNRRGLFPDDLMKQAIGATDGGLYCYPSLEQEK</sequence>
<accession>V9H5R2</accession>
<comment type="caution">
    <text evidence="2">The sequence shown here is derived from an EMBL/GenBank/DDBJ whole genome shotgun (WGS) entry which is preliminary data.</text>
</comment>
<evidence type="ECO:0000256" key="1">
    <source>
        <dbReference type="SAM" id="Phobius"/>
    </source>
</evidence>
<keyword evidence="1" id="KW-0812">Transmembrane</keyword>
<proteinExistence type="predicted"/>
<reference evidence="2 3" key="2">
    <citation type="submission" date="2011-10" db="EMBL/GenBank/DDBJ databases">
        <title>The Genome Sequence of Simonsiella muelleri ATCC 29453.</title>
        <authorList>
            <consortium name="The Broad Institute Genome Sequencing Platform"/>
            <consortium name="The Broad Institute Genome Sequencing Center for Infectious Disease"/>
            <person name="Earl A."/>
            <person name="Ward D."/>
            <person name="Feldgarden M."/>
            <person name="Gevers D."/>
            <person name="Izard J."/>
            <person name="Baranova O.V."/>
            <person name="Blanton J.M."/>
            <person name="Tanner A.C."/>
            <person name="Dewhirst F."/>
            <person name="Young S.K."/>
            <person name="Zeng Q."/>
            <person name="Gargeya S."/>
            <person name="Fitzgerald M."/>
            <person name="Haas B."/>
            <person name="Abouelleil A."/>
            <person name="Alvarado L."/>
            <person name="Arachchi H.M."/>
            <person name="Berlin A."/>
            <person name="Brown A."/>
            <person name="Chapman S.B."/>
            <person name="Chen Z."/>
            <person name="Dunbar C."/>
            <person name="Freedman E."/>
            <person name="Gearin G."/>
            <person name="Goldberg J."/>
            <person name="Griggs A."/>
            <person name="Gujja S."/>
            <person name="Heiman D."/>
            <person name="Howarth C."/>
            <person name="Larson L."/>
            <person name="Lui A."/>
            <person name="MacDonald P.J.P."/>
            <person name="Montmayeur A."/>
            <person name="Murphy C."/>
            <person name="Neiman D."/>
            <person name="Pearson M."/>
            <person name="Priest M."/>
            <person name="Roberts A."/>
            <person name="Saif S."/>
            <person name="Shea T."/>
            <person name="Shenoy N."/>
            <person name="Sisk P."/>
            <person name="Stolte C."/>
            <person name="Sykes S."/>
            <person name="Wortman J."/>
            <person name="Nusbaum C."/>
            <person name="Birren B."/>
        </authorList>
    </citation>
    <scope>NUCLEOTIDE SEQUENCE [LARGE SCALE GENOMIC DNA]</scope>
    <source>
        <strain evidence="2 3">ATCC 29453</strain>
    </source>
</reference>
<feature type="transmembrane region" description="Helical" evidence="1">
    <location>
        <begin position="33"/>
        <end position="52"/>
    </location>
</feature>
<evidence type="ECO:0000313" key="2">
    <source>
        <dbReference type="EMBL" id="EFG30621.1"/>
    </source>
</evidence>
<dbReference type="HOGENOM" id="CLU_1119567_0_0_4"/>
<gene>
    <name evidence="2" type="ORF">HMPREF9021_01591</name>
</gene>
<dbReference type="KEGG" id="smur:BWP33_11545"/>
<dbReference type="eggNOG" id="ENOG5033GNM">
    <property type="taxonomic scope" value="Bacteria"/>
</dbReference>
<dbReference type="AlphaFoldDB" id="V9H5R2"/>
<feature type="transmembrane region" description="Helical" evidence="1">
    <location>
        <begin position="109"/>
        <end position="128"/>
    </location>
</feature>
<feature type="transmembrane region" description="Helical" evidence="1">
    <location>
        <begin position="64"/>
        <end position="97"/>
    </location>
</feature>
<keyword evidence="1" id="KW-1133">Transmembrane helix</keyword>